<protein>
    <submittedName>
        <fullName evidence="3">Uncharacterized protein</fullName>
    </submittedName>
</protein>
<dbReference type="EMBL" id="LT558130">
    <property type="protein sequence ID" value="SAM84355.1"/>
    <property type="molecule type" value="Genomic_DNA"/>
</dbReference>
<feature type="compositionally biased region" description="Polar residues" evidence="2">
    <location>
        <begin position="118"/>
        <end position="128"/>
    </location>
</feature>
<reference evidence="5" key="2">
    <citation type="submission" date="2016-04" db="EMBL/GenBank/DDBJ databases">
        <authorList>
            <person name="Guldener U."/>
            <person name="Guldener U."/>
        </authorList>
    </citation>
    <scope>NUCLEOTIDE SEQUENCE [LARGE SCALE GENOMIC DNA]</scope>
    <source>
        <strain evidence="5">UB2112</strain>
    </source>
</reference>
<reference evidence="3" key="1">
    <citation type="submission" date="2016-04" db="EMBL/GenBank/DDBJ databases">
        <authorList>
            <person name="Evans L.H."/>
            <person name="Alamgir A."/>
            <person name="Owens N."/>
            <person name="Weber N.D."/>
            <person name="Virtaneva K."/>
            <person name="Barbian K."/>
            <person name="Babar A."/>
            <person name="Rosenke K."/>
        </authorList>
    </citation>
    <scope>NUCLEOTIDE SEQUENCE</scope>
    <source>
        <strain evidence="3">UB2112</strain>
    </source>
</reference>
<dbReference type="GO" id="GO:0005085">
    <property type="term" value="F:guanyl-nucleotide exchange factor activity"/>
    <property type="evidence" value="ECO:0007669"/>
    <property type="project" value="TreeGrafter"/>
</dbReference>
<evidence type="ECO:0000313" key="5">
    <source>
        <dbReference type="Proteomes" id="UP000179920"/>
    </source>
</evidence>
<dbReference type="Proteomes" id="UP000179920">
    <property type="component" value="Chromosome XIV"/>
</dbReference>
<dbReference type="OrthoDB" id="5370059at2759"/>
<evidence type="ECO:0000256" key="1">
    <source>
        <dbReference type="PROSITE-ProRule" id="PRU00235"/>
    </source>
</evidence>
<feature type="region of interest" description="Disordered" evidence="2">
    <location>
        <begin position="19"/>
        <end position="40"/>
    </location>
</feature>
<keyword evidence="6" id="KW-1185">Reference proteome</keyword>
<dbReference type="PROSITE" id="PS50012">
    <property type="entry name" value="RCC1_3"/>
    <property type="match status" value="1"/>
</dbReference>
<dbReference type="GO" id="GO:0019843">
    <property type="term" value="F:rRNA binding"/>
    <property type="evidence" value="ECO:0007669"/>
    <property type="project" value="TreeGrafter"/>
</dbReference>
<dbReference type="GO" id="GO:0005743">
    <property type="term" value="C:mitochondrial inner membrane"/>
    <property type="evidence" value="ECO:0007669"/>
    <property type="project" value="TreeGrafter"/>
</dbReference>
<dbReference type="InterPro" id="IPR000408">
    <property type="entry name" value="Reg_chr_condens"/>
</dbReference>
<evidence type="ECO:0000313" key="6">
    <source>
        <dbReference type="Proteomes" id="UP000658997"/>
    </source>
</evidence>
<dbReference type="GO" id="GO:0070131">
    <property type="term" value="P:positive regulation of mitochondrial translation"/>
    <property type="evidence" value="ECO:0007669"/>
    <property type="project" value="TreeGrafter"/>
</dbReference>
<feature type="region of interest" description="Disordered" evidence="2">
    <location>
        <begin position="108"/>
        <end position="131"/>
    </location>
</feature>
<sequence>MRLIRAPTATTIPLRSLIRSSPPIHLPPPQQQQQRGIQTSPPSAYQHLLYLGNILGYQSIDRLSLFPRAWLDSVGVSSDVDHGLKWTSASSSPSHTLLSYTLVANPLDRSKRPRQASEELSSSHSTPFTPAFEEQGEAEAVVLEEDRERKEKVWVSKVFGIGRNTHAQLGLGFASQEATRGMLTASLEGSGGVQKVVAGSGFSFVVISADTGSMVYGFGNDTLGQLGSCAPQATISGSADPYDISTRLSGSDVAQLRLLPLPKRISIDSSEHTAFHEGREGSSGWRVIDLAAGIDHSLLLLERELNGFRIQSLLTTGLNTDGQLGSTPPSKSSSLPIHPLITRHFTPVPLPLEPIPTAINTDARQITAVVAHADTSYALTRTGELWVWGNSEYGQSFAGVHDRLPIPIHLPNPLPAAYSEYDLSSDSGPRIKKLVAGGSYAAILDNNGRVWVCGFLPSTPSEHGPPKEKEQWGKLRLVEGFPENMVVEDLYSGLEYLVAITRDAEAQVAVWIWGIPPRSISSLPIATPTKVPFTVPSTPREKYLDENPTVRAQMEKESKEKGKKAAEKLKATMRVEHVACTRDHFLLLLQDGLSEKGLAEENVWAESIGPPQGKPTDVAL</sequence>
<gene>
    <name evidence="4" type="ORF">UBRO2_05718</name>
    <name evidence="3" type="ORF">UBRO_05595</name>
</gene>
<organism evidence="3 5">
    <name type="scientific">Ustilago bromivora</name>
    <dbReference type="NCBI Taxonomy" id="307758"/>
    <lineage>
        <taxon>Eukaryota</taxon>
        <taxon>Fungi</taxon>
        <taxon>Dikarya</taxon>
        <taxon>Basidiomycota</taxon>
        <taxon>Ustilaginomycotina</taxon>
        <taxon>Ustilaginomycetes</taxon>
        <taxon>Ustilaginales</taxon>
        <taxon>Ustilaginaceae</taxon>
        <taxon>Ustilago</taxon>
    </lineage>
</organism>
<dbReference type="AlphaFoldDB" id="A0A1K0G981"/>
<proteinExistence type="predicted"/>
<reference evidence="4" key="3">
    <citation type="submission" date="2018-08" db="EMBL/GenBank/DDBJ databases">
        <authorList>
            <person name="Guldener U."/>
        </authorList>
    </citation>
    <scope>NUCLEOTIDE SEQUENCE</scope>
    <source>
        <strain evidence="4">UB2</strain>
    </source>
</reference>
<evidence type="ECO:0000313" key="3">
    <source>
        <dbReference type="EMBL" id="SAM84355.1"/>
    </source>
</evidence>
<dbReference type="PANTHER" id="PTHR46337:SF1">
    <property type="entry name" value="RCC1-LIKE G EXCHANGING FACTOR-LIKE PROTEIN"/>
    <property type="match status" value="1"/>
</dbReference>
<dbReference type="Proteomes" id="UP000658997">
    <property type="component" value="Unassembled WGS sequence"/>
</dbReference>
<dbReference type="InterPro" id="IPR053035">
    <property type="entry name" value="Mitochondrial_GEF_domain"/>
</dbReference>
<name>A0A1K0G981_9BASI</name>
<feature type="compositionally biased region" description="Low complexity" evidence="2">
    <location>
        <begin position="31"/>
        <end position="40"/>
    </location>
</feature>
<dbReference type="InterPro" id="IPR009091">
    <property type="entry name" value="RCC1/BLIP-II"/>
</dbReference>
<dbReference type="PANTHER" id="PTHR46337">
    <property type="entry name" value="RCC1-LIKE G EXCHANGING FACTOR-LIKE PROTEIN"/>
    <property type="match status" value="1"/>
</dbReference>
<feature type="repeat" description="RCC1" evidence="1">
    <location>
        <begin position="213"/>
        <end position="303"/>
    </location>
</feature>
<dbReference type="Pfam" id="PF13540">
    <property type="entry name" value="RCC1_2"/>
    <property type="match status" value="1"/>
</dbReference>
<dbReference type="Gene3D" id="2.130.10.30">
    <property type="entry name" value="Regulator of chromosome condensation 1/beta-lactamase-inhibitor protein II"/>
    <property type="match status" value="2"/>
</dbReference>
<evidence type="ECO:0000313" key="4">
    <source>
        <dbReference type="EMBL" id="SYW85147.1"/>
    </source>
</evidence>
<evidence type="ECO:0000256" key="2">
    <source>
        <dbReference type="SAM" id="MobiDB-lite"/>
    </source>
</evidence>
<accession>A0A1K0G981</accession>
<dbReference type="SUPFAM" id="SSF50985">
    <property type="entry name" value="RCC1/BLIP-II"/>
    <property type="match status" value="1"/>
</dbReference>
<dbReference type="EMBL" id="ULHB01000200">
    <property type="protein sequence ID" value="SYW85147.1"/>
    <property type="molecule type" value="Genomic_DNA"/>
</dbReference>